<comment type="cofactor">
    <cofactor evidence="21">
        <name>Mg(2+)</name>
        <dbReference type="ChEBI" id="CHEBI:18420"/>
    </cofactor>
    <cofactor evidence="21">
        <name>Mn(2+)</name>
        <dbReference type="ChEBI" id="CHEBI:29035"/>
    </cofactor>
    <text evidence="21">Binds 2 divalent metal cations per subunit. Magnesium or manganese.</text>
</comment>
<evidence type="ECO:0000256" key="6">
    <source>
        <dbReference type="ARBA" id="ARBA00005520"/>
    </source>
</evidence>
<evidence type="ECO:0000256" key="17">
    <source>
        <dbReference type="ARBA" id="ARBA00023239"/>
    </source>
</evidence>
<dbReference type="PANTHER" id="PTHR21327">
    <property type="entry name" value="GTP CYCLOHYDROLASE II-RELATED"/>
    <property type="match status" value="1"/>
</dbReference>
<dbReference type="PANTHER" id="PTHR21327:SF18">
    <property type="entry name" value="3,4-DIHYDROXY-2-BUTANONE 4-PHOSPHATE SYNTHASE"/>
    <property type="match status" value="1"/>
</dbReference>
<evidence type="ECO:0000256" key="20">
    <source>
        <dbReference type="ARBA" id="ARBA00060730"/>
    </source>
</evidence>
<dbReference type="FunFam" id="3.90.870.10:FF:000002">
    <property type="entry name" value="3,4-dihydroxy-2-butanone 4-phosphate synthase"/>
    <property type="match status" value="1"/>
</dbReference>
<evidence type="ECO:0000256" key="1">
    <source>
        <dbReference type="ARBA" id="ARBA00000141"/>
    </source>
</evidence>
<feature type="binding site" evidence="21">
    <location>
        <position position="32"/>
    </location>
    <ligand>
        <name>D-ribulose 5-phosphate</name>
        <dbReference type="ChEBI" id="CHEBI:58121"/>
    </ligand>
</feature>
<feature type="binding site" evidence="21">
    <location>
        <position position="28"/>
    </location>
    <ligand>
        <name>Mg(2+)</name>
        <dbReference type="ChEBI" id="CHEBI:18420"/>
        <label>2</label>
    </ligand>
</feature>
<keyword evidence="11" id="KW-0547">Nucleotide-binding</keyword>
<keyword evidence="14 21" id="KW-0460">Magnesium</keyword>
<organism evidence="23 24">
    <name type="scientific">Ornithinimicrobium humiphilum</name>
    <dbReference type="NCBI Taxonomy" id="125288"/>
    <lineage>
        <taxon>Bacteria</taxon>
        <taxon>Bacillati</taxon>
        <taxon>Actinomycetota</taxon>
        <taxon>Actinomycetes</taxon>
        <taxon>Micrococcales</taxon>
        <taxon>Ornithinimicrobiaceae</taxon>
        <taxon>Ornithinimicrobium</taxon>
    </lineage>
</organism>
<dbReference type="AlphaFoldDB" id="A0A543KRP8"/>
<dbReference type="Pfam" id="PF00926">
    <property type="entry name" value="DHBP_synthase"/>
    <property type="match status" value="1"/>
</dbReference>
<keyword evidence="16 21" id="KW-0464">Manganese</keyword>
<comment type="similarity">
    <text evidence="20 21">Belongs to the DHBP synthase family.</text>
</comment>
<accession>A0A543KRP8</accession>
<evidence type="ECO:0000256" key="12">
    <source>
        <dbReference type="ARBA" id="ARBA00022801"/>
    </source>
</evidence>
<name>A0A543KRP8_9MICO</name>
<evidence type="ECO:0000256" key="7">
    <source>
        <dbReference type="ARBA" id="ARBA00011738"/>
    </source>
</evidence>
<keyword evidence="13" id="KW-0862">Zinc</keyword>
<dbReference type="Gene3D" id="3.40.50.10990">
    <property type="entry name" value="GTP cyclohydrolase II"/>
    <property type="match status" value="1"/>
</dbReference>
<evidence type="ECO:0000256" key="5">
    <source>
        <dbReference type="ARBA" id="ARBA00004904"/>
    </source>
</evidence>
<dbReference type="GO" id="GO:0009231">
    <property type="term" value="P:riboflavin biosynthetic process"/>
    <property type="evidence" value="ECO:0007669"/>
    <property type="project" value="UniProtKB-UniRule"/>
</dbReference>
<evidence type="ECO:0000313" key="24">
    <source>
        <dbReference type="Proteomes" id="UP000315133"/>
    </source>
</evidence>
<dbReference type="GO" id="GO:0008686">
    <property type="term" value="F:3,4-dihydroxy-2-butanone-4-phosphate synthase activity"/>
    <property type="evidence" value="ECO:0007669"/>
    <property type="project" value="UniProtKB-UniRule"/>
</dbReference>
<keyword evidence="24" id="KW-1185">Reference proteome</keyword>
<dbReference type="NCBIfam" id="NF001591">
    <property type="entry name" value="PRK00393.1"/>
    <property type="match status" value="1"/>
</dbReference>
<dbReference type="Pfam" id="PF00925">
    <property type="entry name" value="GTP_cyclohydro2"/>
    <property type="match status" value="1"/>
</dbReference>
<dbReference type="CDD" id="cd00641">
    <property type="entry name" value="GTP_cyclohydro2"/>
    <property type="match status" value="1"/>
</dbReference>
<dbReference type="GO" id="GO:0000287">
    <property type="term" value="F:magnesium ion binding"/>
    <property type="evidence" value="ECO:0007669"/>
    <property type="project" value="UniProtKB-UniRule"/>
</dbReference>
<evidence type="ECO:0000256" key="15">
    <source>
        <dbReference type="ARBA" id="ARBA00023134"/>
    </source>
</evidence>
<evidence type="ECO:0000256" key="13">
    <source>
        <dbReference type="ARBA" id="ARBA00022833"/>
    </source>
</evidence>
<comment type="catalytic activity">
    <reaction evidence="19">
        <text>GTP + 4 H2O = 2,5-diamino-6-hydroxy-4-(5-phosphoribosylamino)-pyrimidine + formate + 2 phosphate + 3 H(+)</text>
        <dbReference type="Rhea" id="RHEA:23704"/>
        <dbReference type="ChEBI" id="CHEBI:15377"/>
        <dbReference type="ChEBI" id="CHEBI:15378"/>
        <dbReference type="ChEBI" id="CHEBI:15740"/>
        <dbReference type="ChEBI" id="CHEBI:37565"/>
        <dbReference type="ChEBI" id="CHEBI:43474"/>
        <dbReference type="ChEBI" id="CHEBI:58614"/>
        <dbReference type="EC" id="3.5.4.25"/>
    </reaction>
</comment>
<comment type="cofactor">
    <cofactor evidence="2">
        <name>Zn(2+)</name>
        <dbReference type="ChEBI" id="CHEBI:29105"/>
    </cofactor>
</comment>
<dbReference type="HAMAP" id="MF_00180">
    <property type="entry name" value="RibB"/>
    <property type="match status" value="1"/>
</dbReference>
<dbReference type="GO" id="GO:0003935">
    <property type="term" value="F:GTP cyclohydrolase II activity"/>
    <property type="evidence" value="ECO:0007669"/>
    <property type="project" value="UniProtKB-EC"/>
</dbReference>
<evidence type="ECO:0000256" key="3">
    <source>
        <dbReference type="ARBA" id="ARBA00002284"/>
    </source>
</evidence>
<comment type="subunit">
    <text evidence="7 21">Homodimer.</text>
</comment>
<dbReference type="EMBL" id="VFPU01000001">
    <property type="protein sequence ID" value="TQM97720.1"/>
    <property type="molecule type" value="Genomic_DNA"/>
</dbReference>
<dbReference type="GO" id="GO:0005525">
    <property type="term" value="F:GTP binding"/>
    <property type="evidence" value="ECO:0007669"/>
    <property type="project" value="UniProtKB-KW"/>
</dbReference>
<dbReference type="FunFam" id="3.40.50.10990:FF:000001">
    <property type="entry name" value="Riboflavin biosynthesis protein RibBA"/>
    <property type="match status" value="1"/>
</dbReference>
<proteinExistence type="inferred from homology"/>
<evidence type="ECO:0000256" key="2">
    <source>
        <dbReference type="ARBA" id="ARBA00001947"/>
    </source>
</evidence>
<dbReference type="EC" id="4.1.99.12" evidence="21"/>
<evidence type="ECO:0000256" key="21">
    <source>
        <dbReference type="HAMAP-Rule" id="MF_00180"/>
    </source>
</evidence>
<sequence length="409" mass="43339">MALATVPEALEALRAGRPVLVLDDADRENEGDVVLAAETLTPAWMGWTVRHTSGYVCAPLTGELADRLELPLMVEHNEDLLRTAYTVTVDAAAGVSTGISASDRATTLRALADPVTTAADLRRPGHVVPLRARDGGVLVRRGHTEAAVDLCRLAGLAPVAAIAELVDDEGEMLRGPQVVALGAEHDLPVITIADLVAHRLETGTVRREATTTLPTDAGELVVHAYRDLVTGVEHLALVGRPDPGPRPLVRLHSECLTGEALGSRRCDCGPQLDDALRRVATEGGVVVYLRGHEGRGVGLVDKLRAYAAQDTGLDTVEAQEALGLPVDARDYAAGAAVLRDLGLADRPLRLLTHNPDKVAALTRLGLTVAAREPSATTPPPEAWAYLRTKTERLGHAPHAVPTTPRRTIA</sequence>
<dbReference type="RefSeq" id="WP_141819502.1">
    <property type="nucleotide sequence ID" value="NZ_BAAAIL010000001.1"/>
</dbReference>
<reference evidence="23 24" key="1">
    <citation type="submission" date="2019-06" db="EMBL/GenBank/DDBJ databases">
        <title>Sequencing the genomes of 1000 actinobacteria strains.</title>
        <authorList>
            <person name="Klenk H.-P."/>
        </authorList>
    </citation>
    <scope>NUCLEOTIDE SEQUENCE [LARGE SCALE GENOMIC DNA]</scope>
    <source>
        <strain evidence="23 24">DSM 12362</strain>
    </source>
</reference>
<dbReference type="OrthoDB" id="9793111at2"/>
<keyword evidence="17 21" id="KW-0456">Lyase</keyword>
<feature type="site" description="Essential for catalytic activity" evidence="21">
    <location>
        <position position="164"/>
    </location>
</feature>
<dbReference type="PIRSF" id="PIRSF001259">
    <property type="entry name" value="RibA"/>
    <property type="match status" value="1"/>
</dbReference>
<keyword evidence="9 21" id="KW-0686">Riboflavin biosynthesis</keyword>
<comment type="pathway">
    <text evidence="4">Cofactor biosynthesis; riboflavin biosynthesis; 5-amino-6-(D-ribitylamino)uracil from GTP: step 1/4.</text>
</comment>
<dbReference type="SUPFAM" id="SSF55821">
    <property type="entry name" value="YrdC/RibB"/>
    <property type="match status" value="1"/>
</dbReference>
<comment type="pathway">
    <text evidence="5 21">Cofactor biosynthesis; riboflavin biosynthesis; 2-hydroxy-3-oxobutyl phosphate from D-ribulose 5-phosphate: step 1/1.</text>
</comment>
<evidence type="ECO:0000256" key="18">
    <source>
        <dbReference type="ARBA" id="ARBA00043932"/>
    </source>
</evidence>
<comment type="function">
    <text evidence="18">Catalyzes the conversion of GTP to 2,5-diamino-6-ribosylamino-4(3H)-pyrimidinone 5'-phosphate (DARP), formate and pyrophosphate.</text>
</comment>
<evidence type="ECO:0000256" key="9">
    <source>
        <dbReference type="ARBA" id="ARBA00022619"/>
    </source>
</evidence>
<dbReference type="Proteomes" id="UP000315133">
    <property type="component" value="Unassembled WGS sequence"/>
</dbReference>
<feature type="site" description="Essential for catalytic activity" evidence="21">
    <location>
        <position position="126"/>
    </location>
</feature>
<comment type="catalytic activity">
    <reaction evidence="1 21">
        <text>D-ribulose 5-phosphate = (2S)-2-hydroxy-3-oxobutyl phosphate + formate + H(+)</text>
        <dbReference type="Rhea" id="RHEA:18457"/>
        <dbReference type="ChEBI" id="CHEBI:15378"/>
        <dbReference type="ChEBI" id="CHEBI:15740"/>
        <dbReference type="ChEBI" id="CHEBI:58121"/>
        <dbReference type="ChEBI" id="CHEBI:58830"/>
        <dbReference type="EC" id="4.1.99.12"/>
    </reaction>
</comment>
<dbReference type="UniPathway" id="UPA00275">
    <property type="reaction ID" value="UER00399"/>
</dbReference>
<comment type="function">
    <text evidence="3 21">Catalyzes the conversion of D-ribulose 5-phosphate to formate and 3,4-dihydroxy-2-butanone 4-phosphate.</text>
</comment>
<keyword evidence="12 23" id="KW-0378">Hydrolase</keyword>
<dbReference type="GO" id="GO:0030145">
    <property type="term" value="F:manganese ion binding"/>
    <property type="evidence" value="ECO:0007669"/>
    <property type="project" value="UniProtKB-UniRule"/>
</dbReference>
<evidence type="ECO:0000256" key="4">
    <source>
        <dbReference type="ARBA" id="ARBA00004853"/>
    </source>
</evidence>
<dbReference type="InterPro" id="IPR036144">
    <property type="entry name" value="RibA-like_sf"/>
</dbReference>
<evidence type="ECO:0000256" key="14">
    <source>
        <dbReference type="ARBA" id="ARBA00022842"/>
    </source>
</evidence>
<evidence type="ECO:0000256" key="11">
    <source>
        <dbReference type="ARBA" id="ARBA00022741"/>
    </source>
</evidence>
<keyword evidence="15" id="KW-0342">GTP-binding</keyword>
<gene>
    <name evidence="21" type="primary">ribB</name>
    <name evidence="23" type="ORF">FB476_2644</name>
</gene>
<evidence type="ECO:0000259" key="22">
    <source>
        <dbReference type="Pfam" id="PF00925"/>
    </source>
</evidence>
<evidence type="ECO:0000313" key="23">
    <source>
        <dbReference type="EMBL" id="TQM97720.1"/>
    </source>
</evidence>
<comment type="caution">
    <text evidence="23">The sequence shown here is derived from an EMBL/GenBank/DDBJ whole genome shotgun (WGS) entry which is preliminary data.</text>
</comment>
<dbReference type="InterPro" id="IPR000422">
    <property type="entry name" value="DHBP_synthase_RibB"/>
</dbReference>
<feature type="domain" description="GTP cyclohydrolase II" evidence="22">
    <location>
        <begin position="207"/>
        <end position="372"/>
    </location>
</feature>
<feature type="binding site" evidence="21">
    <location>
        <position position="143"/>
    </location>
    <ligand>
        <name>Mg(2+)</name>
        <dbReference type="ChEBI" id="CHEBI:18420"/>
        <label>2</label>
    </ligand>
</feature>
<comment type="similarity">
    <text evidence="6">In the N-terminal section; belongs to the DHBP synthase family.</text>
</comment>
<protein>
    <recommendedName>
        <fullName evidence="8 21">3,4-dihydroxy-2-butanone 4-phosphate synthase</fullName>
        <shortName evidence="21">DHBP synthase</shortName>
        <ecNumber evidence="21">4.1.99.12</ecNumber>
    </recommendedName>
</protein>
<evidence type="ECO:0000256" key="19">
    <source>
        <dbReference type="ARBA" id="ARBA00049295"/>
    </source>
</evidence>
<evidence type="ECO:0000256" key="8">
    <source>
        <dbReference type="ARBA" id="ARBA00018836"/>
    </source>
</evidence>
<dbReference type="Gene3D" id="3.90.870.10">
    <property type="entry name" value="DHBP synthase"/>
    <property type="match status" value="1"/>
</dbReference>
<feature type="binding site" evidence="21">
    <location>
        <position position="28"/>
    </location>
    <ligand>
        <name>Mg(2+)</name>
        <dbReference type="ChEBI" id="CHEBI:18420"/>
        <label>1</label>
    </ligand>
</feature>
<dbReference type="GO" id="GO:0005829">
    <property type="term" value="C:cytosol"/>
    <property type="evidence" value="ECO:0007669"/>
    <property type="project" value="UniProtKB-ARBA"/>
</dbReference>
<feature type="binding site" evidence="21">
    <location>
        <begin position="27"/>
        <end position="28"/>
    </location>
    <ligand>
        <name>D-ribulose 5-phosphate</name>
        <dbReference type="ChEBI" id="CHEBI:58121"/>
    </ligand>
</feature>
<dbReference type="NCBIfam" id="TIGR00506">
    <property type="entry name" value="ribB"/>
    <property type="match status" value="1"/>
</dbReference>
<dbReference type="InterPro" id="IPR032677">
    <property type="entry name" value="GTP_cyclohydro_II"/>
</dbReference>
<dbReference type="SUPFAM" id="SSF142695">
    <property type="entry name" value="RibA-like"/>
    <property type="match status" value="1"/>
</dbReference>
<dbReference type="InterPro" id="IPR017945">
    <property type="entry name" value="DHBP_synth_RibB-like_a/b_dom"/>
</dbReference>
<keyword evidence="10 21" id="KW-0479">Metal-binding</keyword>
<feature type="binding site" evidence="21">
    <location>
        <begin position="140"/>
        <end position="144"/>
    </location>
    <ligand>
        <name>D-ribulose 5-phosphate</name>
        <dbReference type="ChEBI" id="CHEBI:58121"/>
    </ligand>
</feature>
<evidence type="ECO:0000256" key="10">
    <source>
        <dbReference type="ARBA" id="ARBA00022723"/>
    </source>
</evidence>
<dbReference type="InterPro" id="IPR000926">
    <property type="entry name" value="RibA"/>
</dbReference>
<evidence type="ECO:0000256" key="16">
    <source>
        <dbReference type="ARBA" id="ARBA00023211"/>
    </source>
</evidence>